<dbReference type="FunFam" id="3.40.50.880:FF:000030">
    <property type="entry name" value="Gamma-glutamyl-gamma-aminobutyrate hydrolase PuuD"/>
    <property type="match status" value="1"/>
</dbReference>
<dbReference type="PANTHER" id="PTHR43235">
    <property type="entry name" value="GLUTAMINE AMIDOTRANSFERASE PB2B2.05-RELATED"/>
    <property type="match status" value="1"/>
</dbReference>
<gene>
    <name evidence="1" type="ORF">E1I69_07960</name>
</gene>
<keyword evidence="1" id="KW-0378">Hydrolase</keyword>
<protein>
    <submittedName>
        <fullName evidence="1">Gamma-glutamyl-gamma-aminobutyrate hydrolase family protein</fullName>
    </submittedName>
</protein>
<dbReference type="InterPro" id="IPR029062">
    <property type="entry name" value="Class_I_gatase-like"/>
</dbReference>
<dbReference type="InterPro" id="IPR011697">
    <property type="entry name" value="Peptidase_C26"/>
</dbReference>
<dbReference type="STRING" id="1033734.GCA_000285535_01057"/>
<dbReference type="OrthoDB" id="9813383at2"/>
<dbReference type="GO" id="GO:0005829">
    <property type="term" value="C:cytosol"/>
    <property type="evidence" value="ECO:0007669"/>
    <property type="project" value="TreeGrafter"/>
</dbReference>
<name>A0A4S3PU39_9BACI</name>
<dbReference type="GO" id="GO:0033969">
    <property type="term" value="F:gamma-glutamyl-gamma-aminobutyrate hydrolase activity"/>
    <property type="evidence" value="ECO:0007669"/>
    <property type="project" value="TreeGrafter"/>
</dbReference>
<dbReference type="PANTHER" id="PTHR43235:SF1">
    <property type="entry name" value="GLUTAMINE AMIDOTRANSFERASE PB2B2.05-RELATED"/>
    <property type="match status" value="1"/>
</dbReference>
<comment type="caution">
    <text evidence="1">The sequence shown here is derived from an EMBL/GenBank/DDBJ whole genome shotgun (WGS) entry which is preliminary data.</text>
</comment>
<sequence length="238" mass="25955">MNKPIIGVTSHVELDSKHTLSNDYIQAVIQAGGIPVILPIGIDEDVSQLVTKLDGLLLTGGGDIDPFLFREEPHPKLGTISPGRDDLEPAIIKEMLDADKPILAICRGIQILNITLGGDMYQDIYSQHETQLLQHSQKAPRYHLAHFVKAKEGSLLASIAGTTEFKVNTDHHQSVRHVPHPLDVSGVASDGIIEAIESTGHSFVLGVQWHPEGLAVRGDQISKRIFTRFVESCSEKGV</sequence>
<organism evidence="1 2">
    <name type="scientific">Bacillus timonensis</name>
    <dbReference type="NCBI Taxonomy" id="1033734"/>
    <lineage>
        <taxon>Bacteria</taxon>
        <taxon>Bacillati</taxon>
        <taxon>Bacillota</taxon>
        <taxon>Bacilli</taxon>
        <taxon>Bacillales</taxon>
        <taxon>Bacillaceae</taxon>
        <taxon>Bacillus</taxon>
    </lineage>
</organism>
<accession>A0A4S3PU39</accession>
<dbReference type="CDD" id="cd01745">
    <property type="entry name" value="GATase1_2"/>
    <property type="match status" value="1"/>
</dbReference>
<evidence type="ECO:0000313" key="1">
    <source>
        <dbReference type="EMBL" id="THE13269.1"/>
    </source>
</evidence>
<dbReference type="GO" id="GO:0006598">
    <property type="term" value="P:polyamine catabolic process"/>
    <property type="evidence" value="ECO:0007669"/>
    <property type="project" value="TreeGrafter"/>
</dbReference>
<dbReference type="AlphaFoldDB" id="A0A4S3PU39"/>
<proteinExistence type="predicted"/>
<reference evidence="1 2" key="1">
    <citation type="journal article" date="2019" name="Indoor Air">
        <title>Impacts of indoor surface finishes on bacterial viability.</title>
        <authorList>
            <person name="Hu J."/>
            <person name="Maamar S.B."/>
            <person name="Glawe A.J."/>
            <person name="Gottel N."/>
            <person name="Gilbert J.A."/>
            <person name="Hartmann E.M."/>
        </authorList>
    </citation>
    <scope>NUCLEOTIDE SEQUENCE [LARGE SCALE GENOMIC DNA]</scope>
    <source>
        <strain evidence="1 2">AF060A6</strain>
    </source>
</reference>
<dbReference type="Gene3D" id="3.40.50.880">
    <property type="match status" value="1"/>
</dbReference>
<dbReference type="Proteomes" id="UP000306477">
    <property type="component" value="Unassembled WGS sequence"/>
</dbReference>
<dbReference type="PROSITE" id="PS51273">
    <property type="entry name" value="GATASE_TYPE_1"/>
    <property type="match status" value="1"/>
</dbReference>
<keyword evidence="2" id="KW-1185">Reference proteome</keyword>
<dbReference type="EMBL" id="SLUB01000010">
    <property type="protein sequence ID" value="THE13269.1"/>
    <property type="molecule type" value="Genomic_DNA"/>
</dbReference>
<dbReference type="Pfam" id="PF07722">
    <property type="entry name" value="Peptidase_C26"/>
    <property type="match status" value="1"/>
</dbReference>
<dbReference type="InterPro" id="IPR044668">
    <property type="entry name" value="PuuD-like"/>
</dbReference>
<dbReference type="SUPFAM" id="SSF52317">
    <property type="entry name" value="Class I glutamine amidotransferase-like"/>
    <property type="match status" value="1"/>
</dbReference>
<evidence type="ECO:0000313" key="2">
    <source>
        <dbReference type="Proteomes" id="UP000306477"/>
    </source>
</evidence>
<dbReference type="RefSeq" id="WP_136379080.1">
    <property type="nucleotide sequence ID" value="NZ_SLUB01000010.1"/>
</dbReference>